<reference evidence="1" key="1">
    <citation type="submission" date="2020-04" db="EMBL/GenBank/DDBJ databases">
        <title>Genome Assembly and Annotation of Botryosphaeria dothidea sdau 11-99, a Latent Pathogen of Apple Fruit Ring Rot in China.</title>
        <authorList>
            <person name="Yu C."/>
            <person name="Diao Y."/>
            <person name="Lu Q."/>
            <person name="Zhao J."/>
            <person name="Cui S."/>
            <person name="Peng C."/>
            <person name="He B."/>
            <person name="Liu H."/>
        </authorList>
    </citation>
    <scope>NUCLEOTIDE SEQUENCE [LARGE SCALE GENOMIC DNA]</scope>
    <source>
        <strain evidence="1">Sdau11-99</strain>
    </source>
</reference>
<proteinExistence type="predicted"/>
<dbReference type="Proteomes" id="UP000572817">
    <property type="component" value="Unassembled WGS sequence"/>
</dbReference>
<evidence type="ECO:0000313" key="1">
    <source>
        <dbReference type="EMBL" id="KAF4307056.1"/>
    </source>
</evidence>
<protein>
    <submittedName>
        <fullName evidence="1">Uncharacterized protein</fullName>
    </submittedName>
</protein>
<organism evidence="1 2">
    <name type="scientific">Botryosphaeria dothidea</name>
    <dbReference type="NCBI Taxonomy" id="55169"/>
    <lineage>
        <taxon>Eukaryota</taxon>
        <taxon>Fungi</taxon>
        <taxon>Dikarya</taxon>
        <taxon>Ascomycota</taxon>
        <taxon>Pezizomycotina</taxon>
        <taxon>Dothideomycetes</taxon>
        <taxon>Dothideomycetes incertae sedis</taxon>
        <taxon>Botryosphaeriales</taxon>
        <taxon>Botryosphaeriaceae</taxon>
        <taxon>Botryosphaeria</taxon>
    </lineage>
</organism>
<evidence type="ECO:0000313" key="2">
    <source>
        <dbReference type="Proteomes" id="UP000572817"/>
    </source>
</evidence>
<name>A0A8H4IT85_9PEZI</name>
<gene>
    <name evidence="1" type="ORF">GTA08_BOTSDO05535</name>
</gene>
<keyword evidence="2" id="KW-1185">Reference proteome</keyword>
<sequence>MSAVENSDHKATSPSSSIITDTMSIIHVSHSILSSGPRSQQPDPRLPSPLLSVPHEVRDEIYARFIYRIYATAIPSPRRPFQHPLLHYGRHVALNDDELNPDSDSLHLVCHQIHAEYIEAQCKHAQHFWNIPSDWPWVGTERLPVKIPLTPGSFTVRIQNLEMRFERVTSVARLGTYLHSTGPDKRVMSMMDGTRMYVTDLILAIVPPVKIAPNLREVRNRLVTPNVAELPIQEQIFVREPGAERFERMMGRTRKAENMAIGFCDWAHNWRCLYGSFPTTIKWDLWP</sequence>
<dbReference type="AlphaFoldDB" id="A0A8H4IT85"/>
<comment type="caution">
    <text evidence="1">The sequence shown here is derived from an EMBL/GenBank/DDBJ whole genome shotgun (WGS) entry which is preliminary data.</text>
</comment>
<accession>A0A8H4IT85</accession>
<dbReference type="EMBL" id="WWBZ02000033">
    <property type="protein sequence ID" value="KAF4307056.1"/>
    <property type="molecule type" value="Genomic_DNA"/>
</dbReference>